<name>A0A939FEB3_9ACTN</name>
<gene>
    <name evidence="2" type="ORF">J0695_32900</name>
</gene>
<accession>A0A939FEB3</accession>
<protein>
    <submittedName>
        <fullName evidence="2">Hydrogenase expression protein</fullName>
    </submittedName>
</protein>
<dbReference type="Gene3D" id="2.80.10.50">
    <property type="match status" value="1"/>
</dbReference>
<dbReference type="CDD" id="cd00161">
    <property type="entry name" value="beta-trefoil_Ricin-like"/>
    <property type="match status" value="1"/>
</dbReference>
<keyword evidence="3" id="KW-1185">Reference proteome</keyword>
<organism evidence="2 3">
    <name type="scientific">Streptomyces beijiangensis</name>
    <dbReference type="NCBI Taxonomy" id="163361"/>
    <lineage>
        <taxon>Bacteria</taxon>
        <taxon>Bacillati</taxon>
        <taxon>Actinomycetota</taxon>
        <taxon>Actinomycetes</taxon>
        <taxon>Kitasatosporales</taxon>
        <taxon>Streptomycetaceae</taxon>
        <taxon>Streptomyces</taxon>
    </lineage>
</organism>
<feature type="compositionally biased region" description="Low complexity" evidence="1">
    <location>
        <begin position="293"/>
        <end position="304"/>
    </location>
</feature>
<dbReference type="SUPFAM" id="SSF50370">
    <property type="entry name" value="Ricin B-like lectins"/>
    <property type="match status" value="1"/>
</dbReference>
<comment type="caution">
    <text evidence="2">The sequence shown here is derived from an EMBL/GenBank/DDBJ whole genome shotgun (WGS) entry which is preliminary data.</text>
</comment>
<dbReference type="RefSeq" id="WP_206968375.1">
    <property type="nucleotide sequence ID" value="NZ_BAAAJJ010000003.1"/>
</dbReference>
<evidence type="ECO:0000256" key="1">
    <source>
        <dbReference type="SAM" id="MobiDB-lite"/>
    </source>
</evidence>
<dbReference type="AlphaFoldDB" id="A0A939FEB3"/>
<feature type="region of interest" description="Disordered" evidence="1">
    <location>
        <begin position="264"/>
        <end position="340"/>
    </location>
</feature>
<dbReference type="EMBL" id="JAFLRJ010000409">
    <property type="protein sequence ID" value="MBO0516534.1"/>
    <property type="molecule type" value="Genomic_DNA"/>
</dbReference>
<proteinExistence type="predicted"/>
<evidence type="ECO:0000313" key="3">
    <source>
        <dbReference type="Proteomes" id="UP000664167"/>
    </source>
</evidence>
<evidence type="ECO:0000313" key="2">
    <source>
        <dbReference type="EMBL" id="MBO0516534.1"/>
    </source>
</evidence>
<dbReference type="Proteomes" id="UP000664167">
    <property type="component" value="Unassembled WGS sequence"/>
</dbReference>
<dbReference type="InterPro" id="IPR035992">
    <property type="entry name" value="Ricin_B-like_lectins"/>
</dbReference>
<reference evidence="2" key="1">
    <citation type="submission" date="2021-03" db="EMBL/GenBank/DDBJ databases">
        <title>Streptomyces poriferae sp. nov., a novel marine sponge-derived Actinobacteria species with anti-MRSA activity.</title>
        <authorList>
            <person name="Sandoval-Powers M."/>
            <person name="Kralova S."/>
            <person name="Nguyen G.-S."/>
            <person name="Fawwal D."/>
            <person name="Degnes K."/>
            <person name="Klinkenberg G."/>
            <person name="Sletta H."/>
            <person name="Wentzel A."/>
            <person name="Liles M.R."/>
        </authorList>
    </citation>
    <scope>NUCLEOTIDE SEQUENCE</scope>
    <source>
        <strain evidence="2">DSM 41794</strain>
    </source>
</reference>
<sequence>MSMWSSLEPDATSVEPGSNANVRLRLRNTGDTVEEYRLTIAGEASGWARIEPQTLRLYPGAEDTAQIIFSPPRTPDVEAGPRPFGVRIVPQEHPHTAEVVEGRVTVGPFAQVHAELVPRTVRGRFRGRGNVVVDNLGNRPLTAAFSGRNNGDTFTAETVPAAVQPAPGRAGFAEVELRPERVNWFGSVKQHSFTITVGAPGSEQPGELTGTWIQPPVVPRWALSLVAALVAVAVVLVALWFRHDPGVTSQATEKAAAVASALPSPSLSAAPSPSPQAPSPSASAGGGGGGGQPAPSKKAPAPKSNADAPRTLRSQANSLPFLDVFQGRPDDGTKVTTAGWSAETTGKNQWWTVRHYDDGTVALSPGNAPNSVLNSKKEDDTVQIWSVDPEELRKGTLPTNERWKLVKQPDGSVQIVSAENGKCLTDMTTGDAPVKVLGCAPFNDNNHVFMNWKFGSTP</sequence>
<dbReference type="PROSITE" id="PS50231">
    <property type="entry name" value="RICIN_B_LECTIN"/>
    <property type="match status" value="1"/>
</dbReference>